<sequence length="312" mass="35019">MSGVFVTIMTVFEITGNVQKRFIEDAALLHMLDPVRGNPTSHSLDRHPHDTDVSREVFLIRKFLDSMALLASTHRDGDRVSAATMELGAPEGTIVRIASNAGVCNSTLLRLRDLMADLNVASTMVLTLERKADILIKIISLDIEKIRHYFAELRKVQSQISAIEKVLPQLDSEFEPAGVQQFSSWLRNLVAVTAVPANASPLRLLPHVQWAEKAKWEYSNYLEAVFSVQGSQLPRWIYNIYKLGRYAVASRALCQLAAEYPDLFCPMRVETVQSSPKLIFSIPDTEQPLSQVLRRLVGDREDDETGQGLERS</sequence>
<organism evidence="1 2">
    <name type="scientific">Colletotrichum truncatum</name>
    <name type="common">Anthracnose fungus</name>
    <name type="synonym">Colletotrichum capsici</name>
    <dbReference type="NCBI Taxonomy" id="5467"/>
    <lineage>
        <taxon>Eukaryota</taxon>
        <taxon>Fungi</taxon>
        <taxon>Dikarya</taxon>
        <taxon>Ascomycota</taxon>
        <taxon>Pezizomycotina</taxon>
        <taxon>Sordariomycetes</taxon>
        <taxon>Hypocreomycetidae</taxon>
        <taxon>Glomerellales</taxon>
        <taxon>Glomerellaceae</taxon>
        <taxon>Colletotrichum</taxon>
        <taxon>Colletotrichum truncatum species complex</taxon>
    </lineage>
</organism>
<reference evidence="1 2" key="1">
    <citation type="journal article" date="2020" name="Phytopathology">
        <title>Genome Sequence Resources of Colletotrichum truncatum, C. plurivorum, C. musicola, and C. sojae: Four Species Pathogenic to Soybean (Glycine max).</title>
        <authorList>
            <person name="Rogerio F."/>
            <person name="Boufleur T.R."/>
            <person name="Ciampi-Guillardi M."/>
            <person name="Sukno S.A."/>
            <person name="Thon M.R."/>
            <person name="Massola Junior N.S."/>
            <person name="Baroncelli R."/>
        </authorList>
    </citation>
    <scope>NUCLEOTIDE SEQUENCE [LARGE SCALE GENOMIC DNA]</scope>
    <source>
        <strain evidence="1 2">CMES1059</strain>
    </source>
</reference>
<accession>A0ACC3YC80</accession>
<gene>
    <name evidence="1" type="ORF">CTRU02_215563</name>
</gene>
<comment type="caution">
    <text evidence="1">The sequence shown here is derived from an EMBL/GenBank/DDBJ whole genome shotgun (WGS) entry which is preliminary data.</text>
</comment>
<protein>
    <submittedName>
        <fullName evidence="1">Uncharacterized protein</fullName>
    </submittedName>
</protein>
<evidence type="ECO:0000313" key="1">
    <source>
        <dbReference type="EMBL" id="KAL0929397.1"/>
    </source>
</evidence>
<proteinExistence type="predicted"/>
<dbReference type="EMBL" id="VUJX02000017">
    <property type="protein sequence ID" value="KAL0929397.1"/>
    <property type="molecule type" value="Genomic_DNA"/>
</dbReference>
<keyword evidence="2" id="KW-1185">Reference proteome</keyword>
<evidence type="ECO:0000313" key="2">
    <source>
        <dbReference type="Proteomes" id="UP000805649"/>
    </source>
</evidence>
<name>A0ACC3YC80_COLTU</name>
<dbReference type="Proteomes" id="UP000805649">
    <property type="component" value="Unassembled WGS sequence"/>
</dbReference>